<reference evidence="2" key="2">
    <citation type="journal article" date="2024" name="Toxins">
        <title>Genome Sequence Analysis of Native Xenorhabdus Strains Isolated from Entomopathogenic Nematodes in Argentina.</title>
        <authorList>
            <person name="Palma L."/>
            <person name="Frizzo L."/>
            <person name="Kaiser S."/>
            <person name="Berry C."/>
            <person name="Caballero P."/>
            <person name="Bode H.B."/>
            <person name="Del Valle E.E."/>
        </authorList>
    </citation>
    <scope>NUCLEOTIDE SEQUENCE</scope>
    <source>
        <strain evidence="2">M</strain>
    </source>
</reference>
<reference evidence="2" key="1">
    <citation type="submission" date="2020-09" db="EMBL/GenBank/DDBJ databases">
        <authorList>
            <person name="Palma L."/>
            <person name="Caballero P."/>
            <person name="Berry C."/>
            <person name="Del Valle E."/>
        </authorList>
    </citation>
    <scope>NUCLEOTIDE SEQUENCE</scope>
    <source>
        <strain evidence="2">M</strain>
    </source>
</reference>
<dbReference type="PANTHER" id="PTHR43685:SF2">
    <property type="entry name" value="GLYCOSYLTRANSFERASE 2-LIKE DOMAIN-CONTAINING PROTEIN"/>
    <property type="match status" value="1"/>
</dbReference>
<dbReference type="Gene3D" id="3.90.550.10">
    <property type="entry name" value="Spore Coat Polysaccharide Biosynthesis Protein SpsA, Chain A"/>
    <property type="match status" value="1"/>
</dbReference>
<sequence>MTVSVIITTKDRDIYLLRSIYSVINQSVKPKEIIIIDDASLSKLDISSLLLKCKEKNIKLIYHYNVKNMGGNYCRNLGVRISKEDIIMFLDDDDMWLENKIRDQLALIRKGHKFIYSGKQFVKSTNLNKIIRLSKENNNPKNIWCGNFPGTTSGIALDKNIFIKAGGFDEQLKSLQDYDLWIRILRQTNAYWDQKYNVVYTIHAVRNKQISSNTENHIESIRYIYSKYSEELKSLDKKTYNIFKSRMLHVIARSFRKNGQIEFFKYWLKSIYIKPSIRTFMLLFFYK</sequence>
<proteinExistence type="predicted"/>
<accession>A0AAW3YU13</accession>
<dbReference type="InterPro" id="IPR029044">
    <property type="entry name" value="Nucleotide-diphossugar_trans"/>
</dbReference>
<dbReference type="Pfam" id="PF00535">
    <property type="entry name" value="Glycos_transf_2"/>
    <property type="match status" value="1"/>
</dbReference>
<dbReference type="AlphaFoldDB" id="A0AAW3YU13"/>
<dbReference type="Proteomes" id="UP001193920">
    <property type="component" value="Unassembled WGS sequence"/>
</dbReference>
<dbReference type="InterPro" id="IPR001173">
    <property type="entry name" value="Glyco_trans_2-like"/>
</dbReference>
<dbReference type="InterPro" id="IPR050834">
    <property type="entry name" value="Glycosyltransf_2"/>
</dbReference>
<dbReference type="CDD" id="cd00761">
    <property type="entry name" value="Glyco_tranf_GTA_type"/>
    <property type="match status" value="1"/>
</dbReference>
<organism evidence="2">
    <name type="scientific">Xenorhabdus szentirmaii</name>
    <dbReference type="NCBI Taxonomy" id="290112"/>
    <lineage>
        <taxon>Bacteria</taxon>
        <taxon>Pseudomonadati</taxon>
        <taxon>Pseudomonadota</taxon>
        <taxon>Gammaproteobacteria</taxon>
        <taxon>Enterobacterales</taxon>
        <taxon>Morganellaceae</taxon>
        <taxon>Xenorhabdus</taxon>
    </lineage>
</organism>
<dbReference type="SUPFAM" id="SSF53448">
    <property type="entry name" value="Nucleotide-diphospho-sugar transferases"/>
    <property type="match status" value="1"/>
</dbReference>
<protein>
    <submittedName>
        <fullName evidence="2">Glycosyltransferase family 2 protein</fullName>
    </submittedName>
</protein>
<dbReference type="EMBL" id="JACXBF010000172">
    <property type="protein sequence ID" value="MBD2800384.1"/>
    <property type="molecule type" value="Genomic_DNA"/>
</dbReference>
<dbReference type="RefSeq" id="WP_323868767.1">
    <property type="nucleotide sequence ID" value="NZ_JACXBF010000172.1"/>
</dbReference>
<comment type="caution">
    <text evidence="2">The sequence shown here is derived from an EMBL/GenBank/DDBJ whole genome shotgun (WGS) entry which is preliminary data.</text>
</comment>
<feature type="domain" description="Glycosyltransferase 2-like" evidence="1">
    <location>
        <begin position="4"/>
        <end position="136"/>
    </location>
</feature>
<evidence type="ECO:0000313" key="2">
    <source>
        <dbReference type="EMBL" id="MBD2800384.1"/>
    </source>
</evidence>
<name>A0AAW3YU13_9GAMM</name>
<evidence type="ECO:0000259" key="1">
    <source>
        <dbReference type="Pfam" id="PF00535"/>
    </source>
</evidence>
<dbReference type="PANTHER" id="PTHR43685">
    <property type="entry name" value="GLYCOSYLTRANSFERASE"/>
    <property type="match status" value="1"/>
</dbReference>
<gene>
    <name evidence="2" type="ORF">ID854_07910</name>
</gene>